<protein>
    <recommendedName>
        <fullName evidence="1">YcaO domain-containing protein</fullName>
    </recommendedName>
</protein>
<dbReference type="NCBIfam" id="TIGR03604">
    <property type="entry name" value="TOMM_cyclo_SagD"/>
    <property type="match status" value="1"/>
</dbReference>
<evidence type="ECO:0000313" key="2">
    <source>
        <dbReference type="EMBL" id="KKS97729.1"/>
    </source>
</evidence>
<dbReference type="PROSITE" id="PS51664">
    <property type="entry name" value="YCAO"/>
    <property type="match status" value="1"/>
</dbReference>
<name>A0A0G1DJ86_9BACT</name>
<dbReference type="InterPro" id="IPR003776">
    <property type="entry name" value="YcaO-like_dom"/>
</dbReference>
<organism evidence="2 3">
    <name type="scientific">Candidatus Gottesmanbacteria bacterium GW2011_GWA2_43_14</name>
    <dbReference type="NCBI Taxonomy" id="1618443"/>
    <lineage>
        <taxon>Bacteria</taxon>
        <taxon>Candidatus Gottesmaniibacteriota</taxon>
    </lineage>
</organism>
<evidence type="ECO:0000259" key="1">
    <source>
        <dbReference type="PROSITE" id="PS51664"/>
    </source>
</evidence>
<dbReference type="STRING" id="1618443.UV73_C0005G0006"/>
<dbReference type="Pfam" id="PF02624">
    <property type="entry name" value="YcaO"/>
    <property type="match status" value="1"/>
</dbReference>
<reference evidence="2 3" key="1">
    <citation type="journal article" date="2015" name="Nature">
        <title>rRNA introns, odd ribosomes, and small enigmatic genomes across a large radiation of phyla.</title>
        <authorList>
            <person name="Brown C.T."/>
            <person name="Hug L.A."/>
            <person name="Thomas B.C."/>
            <person name="Sharon I."/>
            <person name="Castelle C.J."/>
            <person name="Singh A."/>
            <person name="Wilkins M.J."/>
            <person name="Williams K.H."/>
            <person name="Banfield J.F."/>
        </authorList>
    </citation>
    <scope>NUCLEOTIDE SEQUENCE [LARGE SCALE GENOMIC DNA]</scope>
</reference>
<dbReference type="Gene3D" id="3.30.1330.230">
    <property type="match status" value="1"/>
</dbReference>
<comment type="caution">
    <text evidence="2">The sequence shown here is derived from an EMBL/GenBank/DDBJ whole genome shotgun (WGS) entry which is preliminary data.</text>
</comment>
<gene>
    <name evidence="2" type="ORF">UV73_C0005G0006</name>
</gene>
<dbReference type="PANTHER" id="PTHR37809">
    <property type="entry name" value="RIBOSOMAL PROTEIN S12 METHYLTHIOTRANSFERASE ACCESSORY FACTOR YCAO"/>
    <property type="match status" value="1"/>
</dbReference>
<evidence type="ECO:0000313" key="3">
    <source>
        <dbReference type="Proteomes" id="UP000034894"/>
    </source>
</evidence>
<dbReference type="AlphaFoldDB" id="A0A0G1DJ86"/>
<dbReference type="EMBL" id="LCFP01000005">
    <property type="protein sequence ID" value="KKS97729.1"/>
    <property type="molecule type" value="Genomic_DNA"/>
</dbReference>
<accession>A0A0G1DJ86</accession>
<dbReference type="InterPro" id="IPR027624">
    <property type="entry name" value="TOMM_cyclo_SagD"/>
</dbReference>
<dbReference type="PANTHER" id="PTHR37809:SF1">
    <property type="entry name" value="RIBOSOMAL PROTEIN S12 METHYLTHIOTRANSFERASE ACCESSORY FACTOR YCAO"/>
    <property type="match status" value="1"/>
</dbReference>
<dbReference type="Gene3D" id="3.30.40.250">
    <property type="match status" value="1"/>
</dbReference>
<dbReference type="Gene3D" id="3.30.160.660">
    <property type="match status" value="1"/>
</dbReference>
<dbReference type="Proteomes" id="UP000034894">
    <property type="component" value="Unassembled WGS sequence"/>
</dbReference>
<sequence length="432" mass="50109">MEKNLKLNESLNILTRFALSHPKVIHKISRMANYNDEPKIYTYVAYYETGNNNNSNSSSGTSFNQRRALIKVLGEATERYCLNFVEEKNLITSNISMLKAPYLDPLKIPSFSKHQLLSKSFKRFVFNENTKFKWIEGYSLIEKKRVLIPAQLVFTYYTPLPNEPCIRFPISTGAASHTSFKKALYTGICEIVERDSFMIYYLNRIPAPLVDIRSIPNKSLKRILPLLDRYKLALTVFDMTTDLQIPVYVSILLDKTGNGPAVSIGLKAGFNALNTLVGAIEESLMVRTWIRDKFIYGSTSFKMPKTIKTIDQRAYFWFKPDTIAYLNFLFKSKNVKKLEEMNINDNEYFEKIKQLFKRANLDIYYVDVTQKEIKNAGFTVLKVFIPELFPLYFDEKYPYNGISRLYHVPVKLGIFKKPKTESELNRIPHPVL</sequence>
<proteinExistence type="predicted"/>
<feature type="domain" description="YcaO" evidence="1">
    <location>
        <begin position="58"/>
        <end position="432"/>
    </location>
</feature>